<feature type="compositionally biased region" description="Polar residues" evidence="1">
    <location>
        <begin position="69"/>
        <end position="87"/>
    </location>
</feature>
<dbReference type="EMBL" id="CP009113">
    <property type="protein sequence ID" value="ANS32672.1"/>
    <property type="molecule type" value="Genomic_DNA"/>
</dbReference>
<dbReference type="Proteomes" id="UP000186108">
    <property type="component" value="Plasmid pR1CP2"/>
</dbReference>
<dbReference type="InterPro" id="IPR046820">
    <property type="entry name" value="MmeI_TRD"/>
</dbReference>
<dbReference type="Pfam" id="PF20466">
    <property type="entry name" value="MmeI_TRD"/>
    <property type="match status" value="1"/>
</dbReference>
<feature type="region of interest" description="Disordered" evidence="1">
    <location>
        <begin position="65"/>
        <end position="87"/>
    </location>
</feature>
<evidence type="ECO:0000313" key="5">
    <source>
        <dbReference type="Proteomes" id="UP000186108"/>
    </source>
</evidence>
<dbReference type="PATRIC" id="fig|37919.13.peg.8525"/>
<geneLocation type="plasmid" evidence="5">
    <name>pr1cp2</name>
</geneLocation>
<sequence length="265" mass="30631">MVTAVDVEEVKSDPIARKYLRRFVQSNEMLYNKDRWCLWLAGENLEELKKSPLLEKRLEGVAKSRRESPTLSVQRQAETPHEFTQNRQPSKRYFALPEVSGENREWIPGNFYEPSVIAGNKLIVWDTDQLWHFGYLQSSLYMGWIRTYCGRLKSDYSLSPGLVYFPFPFIIPSDSQKSKIDAAASAILRERDSYQGASLAELYDPARMPSTLRKKHHALDEIIDGFYGLKSPTEAQRMKSVLRRYEQLVSPLTSTAMRRGRAGRK</sequence>
<gene>
    <name evidence="4" type="ORF">R1CP_40460</name>
</gene>
<evidence type="ECO:0000259" key="3">
    <source>
        <dbReference type="Pfam" id="PF20467"/>
    </source>
</evidence>
<accession>A0A1B1KJ89</accession>
<proteinExistence type="predicted"/>
<reference evidence="4 5" key="1">
    <citation type="submission" date="2014-07" db="EMBL/GenBank/DDBJ databases">
        <authorList>
            <person name="Zhang J.E."/>
            <person name="Yang H."/>
            <person name="Guo J."/>
            <person name="Deng Z."/>
            <person name="Luo H."/>
            <person name="Luo M."/>
            <person name="Zhao B."/>
        </authorList>
    </citation>
    <scope>NUCLEOTIDE SEQUENCE [LARGE SCALE GENOMIC DNA]</scope>
    <source>
        <strain evidence="4 5">1CP</strain>
        <plasmid evidence="5">Plasmid pr1cp2</plasmid>
    </source>
</reference>
<organism evidence="4 5">
    <name type="scientific">Rhodococcus opacus</name>
    <name type="common">Nocardia opaca</name>
    <dbReference type="NCBI Taxonomy" id="37919"/>
    <lineage>
        <taxon>Bacteria</taxon>
        <taxon>Bacillati</taxon>
        <taxon>Actinomycetota</taxon>
        <taxon>Actinomycetes</taxon>
        <taxon>Mycobacteriales</taxon>
        <taxon>Nocardiaceae</taxon>
        <taxon>Rhodococcus</taxon>
    </lineage>
</organism>
<protein>
    <submittedName>
        <fullName evidence="4">Uncharacterized protein</fullName>
    </submittedName>
</protein>
<name>A0A1B1KJ89_RHOOP</name>
<dbReference type="Pfam" id="PF20467">
    <property type="entry name" value="MmeI_C"/>
    <property type="match status" value="1"/>
</dbReference>
<dbReference type="AlphaFoldDB" id="A0A1B1KJ89"/>
<feature type="domain" description="MmeI-like target recognition" evidence="2">
    <location>
        <begin position="10"/>
        <end position="169"/>
    </location>
</feature>
<dbReference type="InterPro" id="IPR046818">
    <property type="entry name" value="MmeI_C"/>
</dbReference>
<evidence type="ECO:0000259" key="2">
    <source>
        <dbReference type="Pfam" id="PF20466"/>
    </source>
</evidence>
<feature type="domain" description="MmeI-like C-terminal" evidence="3">
    <location>
        <begin position="173"/>
        <end position="252"/>
    </location>
</feature>
<keyword evidence="4" id="KW-0614">Plasmid</keyword>
<evidence type="ECO:0000313" key="4">
    <source>
        <dbReference type="EMBL" id="ANS32672.1"/>
    </source>
</evidence>
<evidence type="ECO:0000256" key="1">
    <source>
        <dbReference type="SAM" id="MobiDB-lite"/>
    </source>
</evidence>